<dbReference type="AlphaFoldDB" id="A0A0C1Y448"/>
<comment type="caution">
    <text evidence="3">The sequence shown here is derived from an EMBL/GenBank/DDBJ whole genome shotgun (WGS) entry which is preliminary data.</text>
</comment>
<dbReference type="EMBL" id="JTHE02000003">
    <property type="protein sequence ID" value="NEV68096.1"/>
    <property type="molecule type" value="Genomic_DNA"/>
</dbReference>
<sequence>MTFSDDFVPVEDAEELEGPSYPTVFGIELTPKVQGIALAVLGVGGAVFLFTRLVSPVQDTLTELEQRIEEKEDTLANQAESLRQIEEVQAELDRVISQREGIYSLLGDPNSFDTLLLDTNQQIEKSNAAIAGAIAGNLTQAQSAELASLGFNNTEINRIFQEIADDPVVQRSLFTSELSSFDPLGLPEIVGEEYGAELSGKLERQIVEVSFSALFNQTQSILYNLERLEPLLIIRDFNQEASEIDGDLSEEEANRLGIRPLETSFTMEVLVPLGDPSEPPTPVAPEPAEGEEGAEGEATEASDEG</sequence>
<protein>
    <submittedName>
        <fullName evidence="3">Uncharacterized protein</fullName>
    </submittedName>
</protein>
<accession>A0A0C1Y448</accession>
<feature type="region of interest" description="Disordered" evidence="2">
    <location>
        <begin position="271"/>
        <end position="305"/>
    </location>
</feature>
<feature type="compositionally biased region" description="Acidic residues" evidence="2">
    <location>
        <begin position="288"/>
        <end position="305"/>
    </location>
</feature>
<evidence type="ECO:0000313" key="3">
    <source>
        <dbReference type="EMBL" id="NEV68096.1"/>
    </source>
</evidence>
<reference evidence="3" key="2">
    <citation type="journal article" date="2015" name="Genome Announc.">
        <title>Draft Genome Sequence of Filamentous Marine Cyanobacterium Lyngbya confervoides Strain BDU141951.</title>
        <authorList>
            <person name="Chandrababunaidu M.M."/>
            <person name="Sen D."/>
            <person name="Tripathy S."/>
        </authorList>
    </citation>
    <scope>NUCLEOTIDE SEQUENCE</scope>
    <source>
        <strain evidence="3">BDU141951</strain>
    </source>
</reference>
<proteinExistence type="predicted"/>
<reference evidence="3" key="1">
    <citation type="submission" date="2014-11" db="EMBL/GenBank/DDBJ databases">
        <authorList>
            <person name="Malar M.C."/>
            <person name="Sen D."/>
            <person name="Tripathy S."/>
        </authorList>
    </citation>
    <scope>NUCLEOTIDE SEQUENCE</scope>
    <source>
        <strain evidence="3">BDU141951</strain>
    </source>
</reference>
<reference evidence="3" key="3">
    <citation type="submission" date="2020-02" db="EMBL/GenBank/DDBJ databases">
        <authorList>
            <person name="Sarangi A.N."/>
            <person name="Ghosh S."/>
            <person name="Mukherjee M."/>
            <person name="Tripathy S."/>
        </authorList>
    </citation>
    <scope>NUCLEOTIDE SEQUENCE</scope>
    <source>
        <strain evidence="3">BDU141951</strain>
    </source>
</reference>
<evidence type="ECO:0000256" key="2">
    <source>
        <dbReference type="SAM" id="MobiDB-lite"/>
    </source>
</evidence>
<evidence type="ECO:0000256" key="1">
    <source>
        <dbReference type="SAM" id="Coils"/>
    </source>
</evidence>
<keyword evidence="1" id="KW-0175">Coiled coil</keyword>
<gene>
    <name evidence="3" type="ORF">QQ91_013340</name>
</gene>
<feature type="coiled-coil region" evidence="1">
    <location>
        <begin position="61"/>
        <end position="98"/>
    </location>
</feature>
<name>A0A0C1Y448_9CYAN</name>
<organism evidence="3">
    <name type="scientific">Lyngbya confervoides BDU141951</name>
    <dbReference type="NCBI Taxonomy" id="1574623"/>
    <lineage>
        <taxon>Bacteria</taxon>
        <taxon>Bacillati</taxon>
        <taxon>Cyanobacteriota</taxon>
        <taxon>Cyanophyceae</taxon>
        <taxon>Oscillatoriophycideae</taxon>
        <taxon>Oscillatoriales</taxon>
        <taxon>Microcoleaceae</taxon>
        <taxon>Lyngbya</taxon>
    </lineage>
</organism>